<evidence type="ECO:0000313" key="1">
    <source>
        <dbReference type="EMBL" id="KAL2738354.1"/>
    </source>
</evidence>
<dbReference type="EMBL" id="JAYRBN010000063">
    <property type="protein sequence ID" value="KAL2738354.1"/>
    <property type="molecule type" value="Genomic_DNA"/>
</dbReference>
<accession>A0ABD2BZZ8</accession>
<sequence length="86" mass="10340">MEENLRVPIISLTFEKMMMTGGYYSIPTIERRDKSERDEITWKLRNYLLWRYTRKLLTLVKECLGNSEGYSKLKQQASIVKHKRLL</sequence>
<dbReference type="AlphaFoldDB" id="A0ABD2BZZ8"/>
<evidence type="ECO:0000313" key="2">
    <source>
        <dbReference type="Proteomes" id="UP001607303"/>
    </source>
</evidence>
<dbReference type="Proteomes" id="UP001607303">
    <property type="component" value="Unassembled WGS sequence"/>
</dbReference>
<proteinExistence type="predicted"/>
<gene>
    <name evidence="1" type="ORF">V1477_011713</name>
</gene>
<protein>
    <submittedName>
        <fullName evidence="1">Uncharacterized protein</fullName>
    </submittedName>
</protein>
<keyword evidence="2" id="KW-1185">Reference proteome</keyword>
<comment type="caution">
    <text evidence="1">The sequence shown here is derived from an EMBL/GenBank/DDBJ whole genome shotgun (WGS) entry which is preliminary data.</text>
</comment>
<organism evidence="1 2">
    <name type="scientific">Vespula maculifrons</name>
    <name type="common">Eastern yellow jacket</name>
    <name type="synonym">Wasp</name>
    <dbReference type="NCBI Taxonomy" id="7453"/>
    <lineage>
        <taxon>Eukaryota</taxon>
        <taxon>Metazoa</taxon>
        <taxon>Ecdysozoa</taxon>
        <taxon>Arthropoda</taxon>
        <taxon>Hexapoda</taxon>
        <taxon>Insecta</taxon>
        <taxon>Pterygota</taxon>
        <taxon>Neoptera</taxon>
        <taxon>Endopterygota</taxon>
        <taxon>Hymenoptera</taxon>
        <taxon>Apocrita</taxon>
        <taxon>Aculeata</taxon>
        <taxon>Vespoidea</taxon>
        <taxon>Vespidae</taxon>
        <taxon>Vespinae</taxon>
        <taxon>Vespula</taxon>
    </lineage>
</organism>
<name>A0ABD2BZZ8_VESMC</name>
<reference evidence="1 2" key="1">
    <citation type="journal article" date="2024" name="Ann. Entomol. Soc. Am.">
        <title>Genomic analyses of the southern and eastern yellowjacket wasps (Hymenoptera: Vespidae) reveal evolutionary signatures of social life.</title>
        <authorList>
            <person name="Catto M.A."/>
            <person name="Caine P.B."/>
            <person name="Orr S.E."/>
            <person name="Hunt B.G."/>
            <person name="Goodisman M.A.D."/>
        </authorList>
    </citation>
    <scope>NUCLEOTIDE SEQUENCE [LARGE SCALE GENOMIC DNA]</scope>
    <source>
        <strain evidence="1">232</strain>
        <tissue evidence="1">Head and thorax</tissue>
    </source>
</reference>